<keyword evidence="4" id="KW-0175">Coiled coil</keyword>
<reference evidence="6 7" key="1">
    <citation type="submission" date="2019-01" db="EMBL/GenBank/DDBJ databases">
        <title>Whole Genome of Ornithobacterium rhinotracheale FARPER-174b.</title>
        <authorList>
            <person name="Tataje-Lavanda L.A."/>
            <person name="Montalvan A."/>
            <person name="Montesinos R."/>
            <person name="Zimic M."/>
            <person name="Fernandez-Sanchez M."/>
            <person name="Fernandez-Diaz M."/>
        </authorList>
    </citation>
    <scope>NUCLEOTIDE SEQUENCE [LARGE SCALE GENOMIC DNA]</scope>
    <source>
        <strain evidence="6 7">FARPER-174b</strain>
    </source>
</reference>
<evidence type="ECO:0000313" key="7">
    <source>
        <dbReference type="Proteomes" id="UP000287701"/>
    </source>
</evidence>
<keyword evidence="6" id="KW-0255">Endonuclease</keyword>
<dbReference type="Pfam" id="PF01420">
    <property type="entry name" value="Methylase_S"/>
    <property type="match status" value="1"/>
</dbReference>
<evidence type="ECO:0000256" key="1">
    <source>
        <dbReference type="ARBA" id="ARBA00010923"/>
    </source>
</evidence>
<dbReference type="InterPro" id="IPR000055">
    <property type="entry name" value="Restrct_endonuc_typeI_TRD"/>
</dbReference>
<dbReference type="SUPFAM" id="SSF116734">
    <property type="entry name" value="DNA methylase specificity domain"/>
    <property type="match status" value="1"/>
</dbReference>
<dbReference type="Gene3D" id="3.90.220.20">
    <property type="entry name" value="DNA methylase specificity domains"/>
    <property type="match status" value="1"/>
</dbReference>
<proteinExistence type="inferred from homology"/>
<evidence type="ECO:0000256" key="4">
    <source>
        <dbReference type="SAM" id="Coils"/>
    </source>
</evidence>
<evidence type="ECO:0000259" key="5">
    <source>
        <dbReference type="Pfam" id="PF01420"/>
    </source>
</evidence>
<dbReference type="PANTHER" id="PTHR30408">
    <property type="entry name" value="TYPE-1 RESTRICTION ENZYME ECOKI SPECIFICITY PROTEIN"/>
    <property type="match status" value="1"/>
</dbReference>
<organism evidence="6 7">
    <name type="scientific">Ornithobacterium rhinotracheale</name>
    <dbReference type="NCBI Taxonomy" id="28251"/>
    <lineage>
        <taxon>Bacteria</taxon>
        <taxon>Pseudomonadati</taxon>
        <taxon>Bacteroidota</taxon>
        <taxon>Flavobacteriia</taxon>
        <taxon>Flavobacteriales</taxon>
        <taxon>Weeksellaceae</taxon>
        <taxon>Ornithobacterium</taxon>
    </lineage>
</organism>
<evidence type="ECO:0000256" key="2">
    <source>
        <dbReference type="ARBA" id="ARBA00022747"/>
    </source>
</evidence>
<comment type="similarity">
    <text evidence="1">Belongs to the type-I restriction system S methylase family.</text>
</comment>
<accession>A0A410JTB8</accession>
<dbReference type="GO" id="GO:0009307">
    <property type="term" value="P:DNA restriction-modification system"/>
    <property type="evidence" value="ECO:0007669"/>
    <property type="project" value="UniProtKB-KW"/>
</dbReference>
<protein>
    <submittedName>
        <fullName evidence="6">Restriction endonuclease subunit S</fullName>
    </submittedName>
</protein>
<keyword evidence="6" id="KW-0540">Nuclease</keyword>
<dbReference type="GO" id="GO:0004519">
    <property type="term" value="F:endonuclease activity"/>
    <property type="evidence" value="ECO:0007669"/>
    <property type="project" value="UniProtKB-KW"/>
</dbReference>
<evidence type="ECO:0000313" key="6">
    <source>
        <dbReference type="EMBL" id="QAR31291.1"/>
    </source>
</evidence>
<dbReference type="InterPro" id="IPR052021">
    <property type="entry name" value="Type-I_RS_S_subunit"/>
</dbReference>
<dbReference type="PANTHER" id="PTHR30408:SF12">
    <property type="entry name" value="TYPE I RESTRICTION ENZYME MJAVIII SPECIFICITY SUBUNIT"/>
    <property type="match status" value="1"/>
</dbReference>
<dbReference type="EMBL" id="CP035107">
    <property type="protein sequence ID" value="QAR31291.1"/>
    <property type="molecule type" value="Genomic_DNA"/>
</dbReference>
<feature type="domain" description="Type I restriction modification DNA specificity" evidence="5">
    <location>
        <begin position="9"/>
        <end position="110"/>
    </location>
</feature>
<gene>
    <name evidence="6" type="ORF">EQP59_08055</name>
</gene>
<keyword evidence="2" id="KW-0680">Restriction system</keyword>
<keyword evidence="6" id="KW-0378">Hydrolase</keyword>
<dbReference type="OrthoDB" id="9816225at2"/>
<evidence type="ECO:0000256" key="3">
    <source>
        <dbReference type="ARBA" id="ARBA00023125"/>
    </source>
</evidence>
<dbReference type="AlphaFoldDB" id="A0A410JTB8"/>
<feature type="coiled-coil region" evidence="4">
    <location>
        <begin position="88"/>
        <end position="115"/>
    </location>
</feature>
<keyword evidence="3" id="KW-0238">DNA-binding</keyword>
<dbReference type="REBASE" id="296811">
    <property type="entry name" value="S1.Orh174bORF8065P"/>
</dbReference>
<dbReference type="InterPro" id="IPR044946">
    <property type="entry name" value="Restrct_endonuc_typeI_TRD_sf"/>
</dbReference>
<name>A0A410JTB8_ORNRH</name>
<dbReference type="Proteomes" id="UP000287701">
    <property type="component" value="Chromosome"/>
</dbReference>
<dbReference type="GO" id="GO:0003677">
    <property type="term" value="F:DNA binding"/>
    <property type="evidence" value="ECO:0007669"/>
    <property type="project" value="UniProtKB-KW"/>
</dbReference>
<sequence length="120" mass="13611">MIISCSGVYLGKLSIVPKGAKRGIINQALLKLTLNQNVMNNIFFVYLSSYKRFKEKYFASTRGAGIPNFPPMSDFKKFKFITPPIESQNQFAENIAEIERQKALAEQELAKSERLFATLL</sequence>